<dbReference type="GO" id="GO:0043123">
    <property type="term" value="P:positive regulation of canonical NF-kappaB signal transduction"/>
    <property type="evidence" value="ECO:0007669"/>
    <property type="project" value="UniProtKB-ARBA"/>
</dbReference>
<dbReference type="InterPro" id="IPR025735">
    <property type="entry name" value="RHIM"/>
</dbReference>
<dbReference type="Pfam" id="PF00531">
    <property type="entry name" value="Death"/>
    <property type="match status" value="1"/>
</dbReference>
<dbReference type="Gene3D" id="1.10.510.10">
    <property type="entry name" value="Transferase(Phosphotransferase) domain 1"/>
    <property type="match status" value="1"/>
</dbReference>
<dbReference type="PANTHER" id="PTHR44329:SF6">
    <property type="entry name" value="RECEPTOR-INTERACTING SERINE_THREONINE-PROTEIN KINASE 1"/>
    <property type="match status" value="1"/>
</dbReference>
<evidence type="ECO:0000313" key="4">
    <source>
        <dbReference type="EMBL" id="NXK85997.1"/>
    </source>
</evidence>
<dbReference type="OrthoDB" id="535509at2759"/>
<dbReference type="PROSITE" id="PS50011">
    <property type="entry name" value="PROTEIN_KINASE_DOM"/>
    <property type="match status" value="1"/>
</dbReference>
<feature type="region of interest" description="Disordered" evidence="1">
    <location>
        <begin position="323"/>
        <end position="344"/>
    </location>
</feature>
<name>A0A7L0MXX5_9PASS</name>
<dbReference type="InterPro" id="IPR011009">
    <property type="entry name" value="Kinase-like_dom_sf"/>
</dbReference>
<feature type="compositionally biased region" description="Basic and acidic residues" evidence="1">
    <location>
        <begin position="408"/>
        <end position="418"/>
    </location>
</feature>
<protein>
    <submittedName>
        <fullName evidence="4">RIPK1 kinase</fullName>
    </submittedName>
</protein>
<feature type="domain" description="Death" evidence="3">
    <location>
        <begin position="648"/>
        <end position="734"/>
    </location>
</feature>
<dbReference type="GO" id="GO:0031349">
    <property type="term" value="P:positive regulation of defense response"/>
    <property type="evidence" value="ECO:0007669"/>
    <property type="project" value="UniProtKB-ARBA"/>
</dbReference>
<dbReference type="Gene3D" id="1.10.533.10">
    <property type="entry name" value="Death Domain, Fas"/>
    <property type="match status" value="1"/>
</dbReference>
<evidence type="ECO:0000256" key="1">
    <source>
        <dbReference type="SAM" id="MobiDB-lite"/>
    </source>
</evidence>
<dbReference type="PRINTS" id="PR00109">
    <property type="entry name" value="TYRKINASE"/>
</dbReference>
<dbReference type="SMART" id="SM00005">
    <property type="entry name" value="DEATH"/>
    <property type="match status" value="1"/>
</dbReference>
<dbReference type="InterPro" id="IPR008271">
    <property type="entry name" value="Ser/Thr_kinase_AS"/>
</dbReference>
<dbReference type="PANTHER" id="PTHR44329">
    <property type="entry name" value="SERINE/THREONINE-PROTEIN KINASE TNNI3K-RELATED"/>
    <property type="match status" value="1"/>
</dbReference>
<dbReference type="SMART" id="SM00220">
    <property type="entry name" value="S_TKc"/>
    <property type="match status" value="1"/>
</dbReference>
<dbReference type="AlphaFoldDB" id="A0A7L0MXX5"/>
<dbReference type="GO" id="GO:0004706">
    <property type="term" value="F:JUN kinase kinase kinase activity"/>
    <property type="evidence" value="ECO:0007669"/>
    <property type="project" value="TreeGrafter"/>
</dbReference>
<dbReference type="InterPro" id="IPR001245">
    <property type="entry name" value="Ser-Thr/Tyr_kinase_cat_dom"/>
</dbReference>
<dbReference type="InterPro" id="IPR051681">
    <property type="entry name" value="Ser/Thr_Kinases-Pseudokinases"/>
</dbReference>
<dbReference type="Proteomes" id="UP000520463">
    <property type="component" value="Unassembled WGS sequence"/>
</dbReference>
<feature type="region of interest" description="Disordered" evidence="1">
    <location>
        <begin position="408"/>
        <end position="462"/>
    </location>
</feature>
<accession>A0A7L0MXX5</accession>
<reference evidence="4 5" key="1">
    <citation type="submission" date="2019-09" db="EMBL/GenBank/DDBJ databases">
        <title>Bird 10,000 Genomes (B10K) Project - Family phase.</title>
        <authorList>
            <person name="Zhang G."/>
        </authorList>
    </citation>
    <scope>NUCLEOTIDE SEQUENCE [LARGE SCALE GENOMIC DNA]</scope>
    <source>
        <strain evidence="4">B10K-DU-001-43</strain>
        <tissue evidence="4">Muscle</tissue>
    </source>
</reference>
<dbReference type="PROSITE" id="PS00108">
    <property type="entry name" value="PROTEIN_KINASE_ST"/>
    <property type="match status" value="1"/>
</dbReference>
<gene>
    <name evidence="4" type="primary">Ripk1</name>
    <name evidence="4" type="ORF">FORRUF_R00854</name>
</gene>
<feature type="compositionally biased region" description="Polar residues" evidence="1">
    <location>
        <begin position="437"/>
        <end position="462"/>
    </location>
</feature>
<dbReference type="GO" id="GO:0009893">
    <property type="term" value="P:positive regulation of metabolic process"/>
    <property type="evidence" value="ECO:0007669"/>
    <property type="project" value="UniProtKB-ARBA"/>
</dbReference>
<evidence type="ECO:0000259" key="2">
    <source>
        <dbReference type="PROSITE" id="PS50011"/>
    </source>
</evidence>
<dbReference type="InterPro" id="IPR000719">
    <property type="entry name" value="Prot_kinase_dom"/>
</dbReference>
<dbReference type="SUPFAM" id="SSF56112">
    <property type="entry name" value="Protein kinase-like (PK-like)"/>
    <property type="match status" value="1"/>
</dbReference>
<dbReference type="EMBL" id="VXAU01000239">
    <property type="protein sequence ID" value="NXK85997.1"/>
    <property type="molecule type" value="Genomic_DNA"/>
</dbReference>
<dbReference type="SUPFAM" id="SSF47986">
    <property type="entry name" value="DEATH domain"/>
    <property type="match status" value="1"/>
</dbReference>
<keyword evidence="4" id="KW-0418">Kinase</keyword>
<dbReference type="InterPro" id="IPR037934">
    <property type="entry name" value="RIP1_Death"/>
</dbReference>
<sequence>MSLEDIHMNTQDLLEQKQLDAGGFGTISLCFHKKHGYVVLKKVYTGPQRTEYNVSLLEEGRIMRRLQHDRVVKLLGIVLEDGNYSLVMEYVDRGNMMKVLQQLSVPLAVKGRFVLEIIEGMLYLHEQGFVHKDLKPENILVDRDFHIKIADLGVASFKNWSKLTQEETVRQKQIKSNCQNNAGTLFYMAPEHLLSVNAKPVEKSDVYSFGIVIWAIFANKEPYENGINEAQICFGIMNGNRPDLKEITDKCPVEIIDLMKQCWAQEPEKRPTFAEISEKYKPFYYQNLEKNIEEDLKNLKKMWPESNELLNRMESLQIDAVPEDTSNGEIDQPSSLHSSQGPATSHVNEALFAASPENQPVESCETSFVPADNLERKLQCEYNYHVFGSRMDKAVPPVVYTPEMIEEERRRRVSRDPFVKPSPASQKSELHPRAEKTGSNTNPYTQSNHDPNFRSQAASNTNPYLWSNHDPNFWSQAGSNTNPYVLPNPDPKFPSRAAATTPNQGNVDIFYGPNRSSLLTGNPEDRYGLCSASNISLSKPPVPESGQNLQSPTNVNWYWKNSDTDTGNKDSTSFTRGTFAYYPSSPGVSPDDSIKYNISNSSGIQIGSYNHMKIEEHNQYINTSPAVTEANYRQYEATGIFDDTTVLTDKHLNLVREKLAKQWKHCARKLGFCDPEIDEIDHDYERDGLKEKVYQMLLKWEMKEGSKGATVGKLAKALFGCQRLDLLTSLMKIKED</sequence>
<dbReference type="GO" id="GO:0005524">
    <property type="term" value="F:ATP binding"/>
    <property type="evidence" value="ECO:0007669"/>
    <property type="project" value="InterPro"/>
</dbReference>
<evidence type="ECO:0000313" key="5">
    <source>
        <dbReference type="Proteomes" id="UP000520463"/>
    </source>
</evidence>
<feature type="domain" description="Protein kinase" evidence="2">
    <location>
        <begin position="13"/>
        <end position="284"/>
    </location>
</feature>
<dbReference type="GO" id="GO:0071345">
    <property type="term" value="P:cellular response to cytokine stimulus"/>
    <property type="evidence" value="ECO:0007669"/>
    <property type="project" value="UniProtKB-ARBA"/>
</dbReference>
<feature type="non-terminal residue" evidence="4">
    <location>
        <position position="736"/>
    </location>
</feature>
<dbReference type="Pfam" id="PF12721">
    <property type="entry name" value="RHIM"/>
    <property type="match status" value="1"/>
</dbReference>
<feature type="compositionally biased region" description="Polar residues" evidence="1">
    <location>
        <begin position="324"/>
        <end position="344"/>
    </location>
</feature>
<evidence type="ECO:0000259" key="3">
    <source>
        <dbReference type="PROSITE" id="PS50017"/>
    </source>
</evidence>
<dbReference type="Pfam" id="PF07714">
    <property type="entry name" value="PK_Tyr_Ser-Thr"/>
    <property type="match status" value="1"/>
</dbReference>
<organism evidence="4 5">
    <name type="scientific">Formicarius rufipectus</name>
    <dbReference type="NCBI Taxonomy" id="1118560"/>
    <lineage>
        <taxon>Eukaryota</taxon>
        <taxon>Metazoa</taxon>
        <taxon>Chordata</taxon>
        <taxon>Craniata</taxon>
        <taxon>Vertebrata</taxon>
        <taxon>Euteleostomi</taxon>
        <taxon>Archelosauria</taxon>
        <taxon>Archosauria</taxon>
        <taxon>Dinosauria</taxon>
        <taxon>Saurischia</taxon>
        <taxon>Theropoda</taxon>
        <taxon>Coelurosauria</taxon>
        <taxon>Aves</taxon>
        <taxon>Neognathae</taxon>
        <taxon>Neoaves</taxon>
        <taxon>Telluraves</taxon>
        <taxon>Australaves</taxon>
        <taxon>Passeriformes</taxon>
        <taxon>Formicariidae</taxon>
        <taxon>Formicarius</taxon>
    </lineage>
</organism>
<feature type="non-terminal residue" evidence="4">
    <location>
        <position position="1"/>
    </location>
</feature>
<keyword evidence="5" id="KW-1185">Reference proteome</keyword>
<comment type="caution">
    <text evidence="4">The sequence shown here is derived from an EMBL/GenBank/DDBJ whole genome shotgun (WGS) entry which is preliminary data.</text>
</comment>
<dbReference type="InterPro" id="IPR000488">
    <property type="entry name" value="Death_dom"/>
</dbReference>
<proteinExistence type="predicted"/>
<keyword evidence="4" id="KW-0808">Transferase</keyword>
<dbReference type="PROSITE" id="PS50017">
    <property type="entry name" value="DEATH_DOMAIN"/>
    <property type="match status" value="1"/>
</dbReference>
<dbReference type="InterPro" id="IPR011029">
    <property type="entry name" value="DEATH-like_dom_sf"/>
</dbReference>
<dbReference type="FunFam" id="1.10.510.10:FF:000472">
    <property type="entry name" value="Receptor interacting serine/threonine kinase 1"/>
    <property type="match status" value="1"/>
</dbReference>
<dbReference type="CDD" id="cd08777">
    <property type="entry name" value="Death_RIP1"/>
    <property type="match status" value="1"/>
</dbReference>